<feature type="transmembrane region" description="Helical" evidence="1">
    <location>
        <begin position="254"/>
        <end position="272"/>
    </location>
</feature>
<evidence type="ECO:0000313" key="4">
    <source>
        <dbReference type="Proteomes" id="UP000248856"/>
    </source>
</evidence>
<feature type="transmembrane region" description="Helical" evidence="1">
    <location>
        <begin position="327"/>
        <end position="351"/>
    </location>
</feature>
<feature type="transmembrane region" description="Helical" evidence="1">
    <location>
        <begin position="150"/>
        <end position="169"/>
    </location>
</feature>
<feature type="transmembrane region" description="Helical" evidence="1">
    <location>
        <begin position="92"/>
        <end position="118"/>
    </location>
</feature>
<dbReference type="PANTHER" id="PTHR36927:SF1">
    <property type="entry name" value="MDO-LIKE PROTEIN"/>
    <property type="match status" value="1"/>
</dbReference>
<sequence>MNQGYASQQRLHALDNLRAAMMWLGIVLHVAVIHMAGSPLLPWRDNKTTPAADLLVAFIHAFRMPVFFILAGFFVGLLIAQRGPMATAKHRLRRLALPFAVFWPPLFLSCSILALLFLHRMARGSWGLDLALTPTQGTGAHGSLNTLHLWFLWLLLWLSLLTPLVQVLLQRTMPAVGPALGRWLAAMGRTPWGIALLAAVLAAVGAQYGNGLVRPGNAFLPPWTEWVHNGLFYAFGLALYSHRQVLLAHYLRRWPWYMAAGMALFLASGIVLEQVPIGSRDALPMGVRLTFSLAYNATAWCWSFALIGVFSAYLGRPRPVMTYLADSSYWVYLVHMPLTIGVGALLFGLPWHAGVKMLINILATTALSLASYHGMVRFTSIGILLNGKRPSGPRRTEGAVPAS</sequence>
<keyword evidence="1" id="KW-0472">Membrane</keyword>
<dbReference type="GO" id="GO:0016747">
    <property type="term" value="F:acyltransferase activity, transferring groups other than amino-acyl groups"/>
    <property type="evidence" value="ECO:0007669"/>
    <property type="project" value="InterPro"/>
</dbReference>
<accession>A0A328ZF72</accession>
<comment type="caution">
    <text evidence="3">The sequence shown here is derived from an EMBL/GenBank/DDBJ whole genome shotgun (WGS) entry which is preliminary data.</text>
</comment>
<proteinExistence type="predicted"/>
<dbReference type="EMBL" id="QLTA01000015">
    <property type="protein sequence ID" value="RAR83172.1"/>
    <property type="molecule type" value="Genomic_DNA"/>
</dbReference>
<protein>
    <recommendedName>
        <fullName evidence="2">Acyltransferase 3 domain-containing protein</fullName>
    </recommendedName>
</protein>
<feature type="transmembrane region" description="Helical" evidence="1">
    <location>
        <begin position="357"/>
        <end position="385"/>
    </location>
</feature>
<dbReference type="Pfam" id="PF01757">
    <property type="entry name" value="Acyl_transf_3"/>
    <property type="match status" value="1"/>
</dbReference>
<keyword evidence="4" id="KW-1185">Reference proteome</keyword>
<feature type="domain" description="Acyltransferase 3" evidence="2">
    <location>
        <begin position="12"/>
        <end position="370"/>
    </location>
</feature>
<name>A0A328ZF72_9BURK</name>
<feature type="transmembrane region" description="Helical" evidence="1">
    <location>
        <begin position="226"/>
        <end position="242"/>
    </location>
</feature>
<dbReference type="Proteomes" id="UP000248856">
    <property type="component" value="Unassembled WGS sequence"/>
</dbReference>
<feature type="transmembrane region" description="Helical" evidence="1">
    <location>
        <begin position="190"/>
        <end position="206"/>
    </location>
</feature>
<reference evidence="3 4" key="1">
    <citation type="submission" date="2018-06" db="EMBL/GenBank/DDBJ databases">
        <title>Genomic Encyclopedia of Archaeal and Bacterial Type Strains, Phase II (KMG-II): from individual species to whole genera.</title>
        <authorList>
            <person name="Goeker M."/>
        </authorList>
    </citation>
    <scope>NUCLEOTIDE SEQUENCE [LARGE SCALE GENOMIC DNA]</scope>
    <source>
        <strain evidence="3 4">CFPB 3232</strain>
    </source>
</reference>
<feature type="transmembrane region" description="Helical" evidence="1">
    <location>
        <begin position="20"/>
        <end position="37"/>
    </location>
</feature>
<dbReference type="InterPro" id="IPR050623">
    <property type="entry name" value="Glucan_succinyl_AcylTrfase"/>
</dbReference>
<evidence type="ECO:0000313" key="3">
    <source>
        <dbReference type="EMBL" id="RAR83172.1"/>
    </source>
</evidence>
<feature type="transmembrane region" description="Helical" evidence="1">
    <location>
        <begin position="57"/>
        <end position="80"/>
    </location>
</feature>
<dbReference type="AlphaFoldDB" id="A0A328ZF72"/>
<dbReference type="OrthoDB" id="5504996at2"/>
<dbReference type="InterPro" id="IPR002656">
    <property type="entry name" value="Acyl_transf_3_dom"/>
</dbReference>
<keyword evidence="1" id="KW-1133">Transmembrane helix</keyword>
<dbReference type="RefSeq" id="WP_111877054.1">
    <property type="nucleotide sequence ID" value="NZ_CBCSGC010000032.1"/>
</dbReference>
<keyword evidence="1" id="KW-0812">Transmembrane</keyword>
<gene>
    <name evidence="3" type="ORF">AX018_101517</name>
</gene>
<organism evidence="3 4">
    <name type="scientific">Paracidovorax anthurii</name>
    <dbReference type="NCBI Taxonomy" id="78229"/>
    <lineage>
        <taxon>Bacteria</taxon>
        <taxon>Pseudomonadati</taxon>
        <taxon>Pseudomonadota</taxon>
        <taxon>Betaproteobacteria</taxon>
        <taxon>Burkholderiales</taxon>
        <taxon>Comamonadaceae</taxon>
        <taxon>Paracidovorax</taxon>
    </lineage>
</organism>
<feature type="transmembrane region" description="Helical" evidence="1">
    <location>
        <begin position="292"/>
        <end position="315"/>
    </location>
</feature>
<evidence type="ECO:0000256" key="1">
    <source>
        <dbReference type="SAM" id="Phobius"/>
    </source>
</evidence>
<dbReference type="PANTHER" id="PTHR36927">
    <property type="entry name" value="BLR4337 PROTEIN"/>
    <property type="match status" value="1"/>
</dbReference>
<evidence type="ECO:0000259" key="2">
    <source>
        <dbReference type="Pfam" id="PF01757"/>
    </source>
</evidence>